<feature type="chain" id="PRO_5036757333" evidence="8">
    <location>
        <begin position="21"/>
        <end position="378"/>
    </location>
</feature>
<keyword evidence="5 8" id="KW-0732">Signal</keyword>
<reference evidence="9" key="1">
    <citation type="submission" date="2021-04" db="EMBL/GenBank/DDBJ databases">
        <title>Complete genome sequence for Sulfitobacter sp. strain JK7-1.</title>
        <authorList>
            <person name="Park S.-J."/>
        </authorList>
    </citation>
    <scope>NUCLEOTIDE SEQUENCE</scope>
    <source>
        <strain evidence="9">JK7-1</strain>
    </source>
</reference>
<dbReference type="EMBL" id="CP073581">
    <property type="protein sequence ID" value="QUJ77603.1"/>
    <property type="molecule type" value="Genomic_DNA"/>
</dbReference>
<dbReference type="GO" id="GO:0009279">
    <property type="term" value="C:cell outer membrane"/>
    <property type="evidence" value="ECO:0007669"/>
    <property type="project" value="UniProtKB-SubCell"/>
</dbReference>
<evidence type="ECO:0000256" key="5">
    <source>
        <dbReference type="ARBA" id="ARBA00022729"/>
    </source>
</evidence>
<gene>
    <name evidence="9" type="ORF">KDD17_06460</name>
</gene>
<dbReference type="SUPFAM" id="SSF56935">
    <property type="entry name" value="Porins"/>
    <property type="match status" value="1"/>
</dbReference>
<evidence type="ECO:0000313" key="10">
    <source>
        <dbReference type="Proteomes" id="UP000683291"/>
    </source>
</evidence>
<protein>
    <submittedName>
        <fullName evidence="9">Outer membrane protein transport protein</fullName>
    </submittedName>
</protein>
<evidence type="ECO:0000256" key="8">
    <source>
        <dbReference type="SAM" id="SignalP"/>
    </source>
</evidence>
<sequence>MKIITAATGVIIMSTLGAQAGGLDRSGQDIDIIFETDNRLELSFGTTRPSIDGTENGSTGTAARINNVGDGFNLGSGALRYNITDQIAVAVVVDEPYGTDIAYGGNPAASALGGTSATVDSFAITAIGRYKFDDRFSVHGGIRYQEIEADVTLGGLGFGGLNGYRGSFASDGAVGYLVGAAYEIPDIALRVALTYNSEITHDLRTTETIGGVPVAPASVTEITAPESLNLSFQSGIAEGTLVFGSVRYARYADTRVSPAFFDSAVNPGSSGDSLTDIEDSVDLEIGIGRQFTDRFAGSISIGYSATDSDDLTSPLAPVNGSRNVSIGGSYKLTQDVTLSGGVRYTSFGDARPATSGAARADFDSNSAVSAGFKIAYSF</sequence>
<dbReference type="AlphaFoldDB" id="A0A975JFP5"/>
<dbReference type="Gene3D" id="2.40.160.60">
    <property type="entry name" value="Outer membrane protein transport protein (OMPP1/FadL/TodX)"/>
    <property type="match status" value="1"/>
</dbReference>
<dbReference type="KEGG" id="sual:KDD17_06460"/>
<keyword evidence="4" id="KW-0812">Transmembrane</keyword>
<dbReference type="GO" id="GO:0015483">
    <property type="term" value="F:long-chain fatty acid transporting porin activity"/>
    <property type="evidence" value="ECO:0007669"/>
    <property type="project" value="TreeGrafter"/>
</dbReference>
<comment type="subcellular location">
    <subcellularLocation>
        <location evidence="1">Cell outer membrane</location>
        <topology evidence="1">Multi-pass membrane protein</topology>
    </subcellularLocation>
</comment>
<organism evidence="9 10">
    <name type="scientific">Sulfitobacter albidus</name>
    <dbReference type="NCBI Taxonomy" id="2829501"/>
    <lineage>
        <taxon>Bacteria</taxon>
        <taxon>Pseudomonadati</taxon>
        <taxon>Pseudomonadota</taxon>
        <taxon>Alphaproteobacteria</taxon>
        <taxon>Rhodobacterales</taxon>
        <taxon>Roseobacteraceae</taxon>
        <taxon>Sulfitobacter</taxon>
    </lineage>
</organism>
<comment type="similarity">
    <text evidence="2">Belongs to the OmpP1/FadL family.</text>
</comment>
<proteinExistence type="inferred from homology"/>
<evidence type="ECO:0000256" key="7">
    <source>
        <dbReference type="ARBA" id="ARBA00023237"/>
    </source>
</evidence>
<feature type="signal peptide" evidence="8">
    <location>
        <begin position="1"/>
        <end position="20"/>
    </location>
</feature>
<dbReference type="Pfam" id="PF03349">
    <property type="entry name" value="Toluene_X"/>
    <property type="match status" value="1"/>
</dbReference>
<keyword evidence="10" id="KW-1185">Reference proteome</keyword>
<evidence type="ECO:0000256" key="3">
    <source>
        <dbReference type="ARBA" id="ARBA00022452"/>
    </source>
</evidence>
<evidence type="ECO:0000256" key="6">
    <source>
        <dbReference type="ARBA" id="ARBA00023136"/>
    </source>
</evidence>
<evidence type="ECO:0000256" key="1">
    <source>
        <dbReference type="ARBA" id="ARBA00004571"/>
    </source>
</evidence>
<keyword evidence="6" id="KW-0472">Membrane</keyword>
<evidence type="ECO:0000256" key="2">
    <source>
        <dbReference type="ARBA" id="ARBA00008163"/>
    </source>
</evidence>
<dbReference type="PANTHER" id="PTHR35093:SF8">
    <property type="entry name" value="OUTER MEMBRANE PROTEIN NMB0088-RELATED"/>
    <property type="match status" value="1"/>
</dbReference>
<dbReference type="InterPro" id="IPR005017">
    <property type="entry name" value="OMPP1/FadL/TodX"/>
</dbReference>
<keyword evidence="7" id="KW-0998">Cell outer membrane</keyword>
<dbReference type="RefSeq" id="WP_212705797.1">
    <property type="nucleotide sequence ID" value="NZ_CP073581.1"/>
</dbReference>
<accession>A0A975JFP5</accession>
<evidence type="ECO:0000256" key="4">
    <source>
        <dbReference type="ARBA" id="ARBA00022692"/>
    </source>
</evidence>
<evidence type="ECO:0000313" key="9">
    <source>
        <dbReference type="EMBL" id="QUJ77603.1"/>
    </source>
</evidence>
<dbReference type="Proteomes" id="UP000683291">
    <property type="component" value="Chromosome 1"/>
</dbReference>
<name>A0A975JFP5_9RHOB</name>
<keyword evidence="3" id="KW-1134">Transmembrane beta strand</keyword>
<dbReference type="PANTHER" id="PTHR35093">
    <property type="entry name" value="OUTER MEMBRANE PROTEIN NMB0088-RELATED"/>
    <property type="match status" value="1"/>
</dbReference>